<evidence type="ECO:0000313" key="2">
    <source>
        <dbReference type="EMBL" id="CDN53830.1"/>
    </source>
</evidence>
<gene>
    <name evidence="2" type="primary">tniB</name>
    <name evidence="2" type="ORF">RG1141_CH14870</name>
</gene>
<dbReference type="Pfam" id="PF05621">
    <property type="entry name" value="TniB"/>
    <property type="match status" value="1"/>
</dbReference>
<reference evidence="3" key="1">
    <citation type="journal article" date="2014" name="BMC Genomics">
        <title>Genome sequencing of two Neorhizobium galegae strains reveals a noeT gene responsible for the unusual acetylation of the nodulation factors.</title>
        <authorList>
            <person name="Osterman J."/>
            <person name="Marsh J."/>
            <person name="Laine P.K."/>
            <person name="Zeng Z."/>
            <person name="Alatalo E."/>
            <person name="Sullivan J.T."/>
            <person name="Young J.P."/>
            <person name="Thomas-Oates J."/>
            <person name="Paulin L."/>
            <person name="Lindstrom K."/>
        </authorList>
    </citation>
    <scope>NUCLEOTIDE SEQUENCE [LARGE SCALE GENOMIC DNA]</scope>
    <source>
        <strain evidence="3">HAMBI 1141</strain>
    </source>
</reference>
<sequence length="312" mass="34898">MEFRRNSKPMTAEQRIEASKQSASVRQTLMDTMLVPYPQFRDGITFIRKFHVPVEGGNPSTGRIGGLLGESRVGKTEICRYFVSQNPPSYDDEGESYPVVYVQASDEMKLPSLADRICIATGARSLTVKHKLVADATLLRLAGSKTQLLIIDDAHFMYDGRNQTDRRNFISFVKMVADQKLASILLVGEDSILDTIEATPTLSGRSFVSETLHAFSKDDEKKNFRSLLLAIEDRLPFSKSSNLTEKGISDDLHRFSGGLIGRLVNLIRQASYSAIDDGSAQIMREHLRDASRALVPMHPDRSYRYFDVGAKK</sequence>
<dbReference type="PATRIC" id="fig|1028801.3.peg.1506"/>
<dbReference type="EMBL" id="HG938355">
    <property type="protein sequence ID" value="CDN53830.1"/>
    <property type="molecule type" value="Genomic_DNA"/>
</dbReference>
<accession>A0A068T8X3</accession>
<evidence type="ECO:0000313" key="3">
    <source>
        <dbReference type="Proteomes" id="UP000028186"/>
    </source>
</evidence>
<dbReference type="SUPFAM" id="SSF52540">
    <property type="entry name" value="P-loop containing nucleoside triphosphate hydrolases"/>
    <property type="match status" value="1"/>
</dbReference>
<dbReference type="Gene3D" id="3.40.50.300">
    <property type="entry name" value="P-loop containing nucleotide triphosphate hydrolases"/>
    <property type="match status" value="1"/>
</dbReference>
<dbReference type="InterPro" id="IPR008868">
    <property type="entry name" value="TniB"/>
</dbReference>
<feature type="region of interest" description="Disordered" evidence="1">
    <location>
        <begin position="1"/>
        <end position="22"/>
    </location>
</feature>
<dbReference type="HOGENOM" id="CLU_890888_0_0_5"/>
<dbReference type="KEGG" id="ngl:RG1141_CH14870"/>
<organism evidence="2 3">
    <name type="scientific">Neorhizobium galegae bv. officinalis bv. officinalis str. HAMBI 1141</name>
    <dbReference type="NCBI Taxonomy" id="1028801"/>
    <lineage>
        <taxon>Bacteria</taxon>
        <taxon>Pseudomonadati</taxon>
        <taxon>Pseudomonadota</taxon>
        <taxon>Alphaproteobacteria</taxon>
        <taxon>Hyphomicrobiales</taxon>
        <taxon>Rhizobiaceae</taxon>
        <taxon>Rhizobium/Agrobacterium group</taxon>
        <taxon>Neorhizobium</taxon>
    </lineage>
</organism>
<protein>
    <submittedName>
        <fullName evidence="2">TniB</fullName>
    </submittedName>
</protein>
<proteinExistence type="predicted"/>
<name>A0A068T8X3_NEOGA</name>
<dbReference type="InterPro" id="IPR027417">
    <property type="entry name" value="P-loop_NTPase"/>
</dbReference>
<evidence type="ECO:0000256" key="1">
    <source>
        <dbReference type="SAM" id="MobiDB-lite"/>
    </source>
</evidence>
<dbReference type="AlphaFoldDB" id="A0A068T8X3"/>
<dbReference type="RefSeq" id="WP_038542515.1">
    <property type="nucleotide sequence ID" value="NZ_HG938355.1"/>
</dbReference>
<dbReference type="Proteomes" id="UP000028186">
    <property type="component" value="Chromosome I"/>
</dbReference>
<dbReference type="eggNOG" id="COG2842">
    <property type="taxonomic scope" value="Bacteria"/>
</dbReference>